<accession>A0ABV0Q727</accession>
<sequence length="170" mass="18691">LAQIEPPNHEMNPMRVLLKIAKAEPPTLMHPSRWQVLATKEHHQMSAWPAQKRTKSHPLPPPWNLLQKRLKDVSVKEDGEKVALADEVTSQDGISVQESETDSESRMEHGSPAVMKSDTEKDSDSGSSSAADSNSLDLNLSISSFLSKSKEGGSISMQVKLPAPQTLLLY</sequence>
<protein>
    <submittedName>
        <fullName evidence="2">Uncharacterized protein</fullName>
    </submittedName>
</protein>
<keyword evidence="3" id="KW-1185">Reference proteome</keyword>
<dbReference type="InterPro" id="IPR051585">
    <property type="entry name" value="STE20_Ser/Thr_Kinases"/>
</dbReference>
<evidence type="ECO:0000313" key="3">
    <source>
        <dbReference type="Proteomes" id="UP001434883"/>
    </source>
</evidence>
<feature type="non-terminal residue" evidence="2">
    <location>
        <position position="1"/>
    </location>
</feature>
<name>A0ABV0Q727_9TELE</name>
<feature type="compositionally biased region" description="Low complexity" evidence="1">
    <location>
        <begin position="125"/>
        <end position="135"/>
    </location>
</feature>
<dbReference type="EMBL" id="JAHRIN010000677">
    <property type="protein sequence ID" value="MEQ2191337.1"/>
    <property type="molecule type" value="Genomic_DNA"/>
</dbReference>
<comment type="caution">
    <text evidence="2">The sequence shown here is derived from an EMBL/GenBank/DDBJ whole genome shotgun (WGS) entry which is preliminary data.</text>
</comment>
<gene>
    <name evidence="2" type="ORF">XENOCAPTIV_026827</name>
</gene>
<dbReference type="PANTHER" id="PTHR46538:SF1">
    <property type="entry name" value="NON-SPECIFIC SERINE_THREONINE PROTEIN KINASE"/>
    <property type="match status" value="1"/>
</dbReference>
<proteinExistence type="predicted"/>
<reference evidence="2 3" key="1">
    <citation type="submission" date="2021-06" db="EMBL/GenBank/DDBJ databases">
        <authorList>
            <person name="Palmer J.M."/>
        </authorList>
    </citation>
    <scope>NUCLEOTIDE SEQUENCE [LARGE SCALE GENOMIC DNA]</scope>
    <source>
        <strain evidence="2 3">XC_2019</strain>
        <tissue evidence="2">Muscle</tissue>
    </source>
</reference>
<feature type="region of interest" description="Disordered" evidence="1">
    <location>
        <begin position="82"/>
        <end position="135"/>
    </location>
</feature>
<feature type="region of interest" description="Disordered" evidence="1">
    <location>
        <begin position="151"/>
        <end position="170"/>
    </location>
</feature>
<evidence type="ECO:0000256" key="1">
    <source>
        <dbReference type="SAM" id="MobiDB-lite"/>
    </source>
</evidence>
<organism evidence="2 3">
    <name type="scientific">Xenoophorus captivus</name>
    <dbReference type="NCBI Taxonomy" id="1517983"/>
    <lineage>
        <taxon>Eukaryota</taxon>
        <taxon>Metazoa</taxon>
        <taxon>Chordata</taxon>
        <taxon>Craniata</taxon>
        <taxon>Vertebrata</taxon>
        <taxon>Euteleostomi</taxon>
        <taxon>Actinopterygii</taxon>
        <taxon>Neopterygii</taxon>
        <taxon>Teleostei</taxon>
        <taxon>Neoteleostei</taxon>
        <taxon>Acanthomorphata</taxon>
        <taxon>Ovalentaria</taxon>
        <taxon>Atherinomorphae</taxon>
        <taxon>Cyprinodontiformes</taxon>
        <taxon>Goodeidae</taxon>
        <taxon>Xenoophorus</taxon>
    </lineage>
</organism>
<feature type="compositionally biased region" description="Polar residues" evidence="1">
    <location>
        <begin position="88"/>
        <end position="98"/>
    </location>
</feature>
<dbReference type="PANTHER" id="PTHR46538">
    <property type="entry name" value="PROTEIN KINASE DOMAIN-CONTAINING PROTEIN"/>
    <property type="match status" value="1"/>
</dbReference>
<evidence type="ECO:0000313" key="2">
    <source>
        <dbReference type="EMBL" id="MEQ2191337.1"/>
    </source>
</evidence>
<dbReference type="Proteomes" id="UP001434883">
    <property type="component" value="Unassembled WGS sequence"/>
</dbReference>
<feature type="region of interest" description="Disordered" evidence="1">
    <location>
        <begin position="46"/>
        <end position="65"/>
    </location>
</feature>